<dbReference type="GO" id="GO:0016491">
    <property type="term" value="F:oxidoreductase activity"/>
    <property type="evidence" value="ECO:0007669"/>
    <property type="project" value="UniProtKB-KW"/>
</dbReference>
<dbReference type="SUPFAM" id="SSF51430">
    <property type="entry name" value="NAD(P)-linked oxidoreductase"/>
    <property type="match status" value="1"/>
</dbReference>
<dbReference type="PANTHER" id="PTHR11732">
    <property type="entry name" value="ALDO/KETO REDUCTASE"/>
    <property type="match status" value="1"/>
</dbReference>
<reference evidence="3" key="1">
    <citation type="submission" date="2023-07" db="EMBL/GenBank/DDBJ databases">
        <title>Black Yeasts Isolated from many extreme environments.</title>
        <authorList>
            <person name="Coleine C."/>
            <person name="Stajich J.E."/>
            <person name="Selbmann L."/>
        </authorList>
    </citation>
    <scope>NUCLEOTIDE SEQUENCE</scope>
    <source>
        <strain evidence="3">CCFEE 5485</strain>
    </source>
</reference>
<keyword evidence="1" id="KW-0560">Oxidoreductase</keyword>
<evidence type="ECO:0000256" key="1">
    <source>
        <dbReference type="ARBA" id="ARBA00023002"/>
    </source>
</evidence>
<organism evidence="3 4">
    <name type="scientific">Recurvomyces mirabilis</name>
    <dbReference type="NCBI Taxonomy" id="574656"/>
    <lineage>
        <taxon>Eukaryota</taxon>
        <taxon>Fungi</taxon>
        <taxon>Dikarya</taxon>
        <taxon>Ascomycota</taxon>
        <taxon>Pezizomycotina</taxon>
        <taxon>Dothideomycetes</taxon>
        <taxon>Dothideomycetidae</taxon>
        <taxon>Mycosphaerellales</taxon>
        <taxon>Teratosphaeriaceae</taxon>
        <taxon>Recurvomyces</taxon>
    </lineage>
</organism>
<dbReference type="Proteomes" id="UP001274830">
    <property type="component" value="Unassembled WGS sequence"/>
</dbReference>
<dbReference type="Gene3D" id="3.20.20.100">
    <property type="entry name" value="NADP-dependent oxidoreductase domain"/>
    <property type="match status" value="1"/>
</dbReference>
<dbReference type="InterPro" id="IPR020471">
    <property type="entry name" value="AKR"/>
</dbReference>
<evidence type="ECO:0000259" key="2">
    <source>
        <dbReference type="Pfam" id="PF00248"/>
    </source>
</evidence>
<dbReference type="EMBL" id="JAUTXT010000008">
    <property type="protein sequence ID" value="KAK3676865.1"/>
    <property type="molecule type" value="Genomic_DNA"/>
</dbReference>
<gene>
    <name evidence="3" type="ORF">LTR78_003069</name>
</gene>
<dbReference type="InterPro" id="IPR036812">
    <property type="entry name" value="NAD(P)_OxRdtase_dom_sf"/>
</dbReference>
<sequence>MATIKASRIPAMIYGTAWKKERTRDLVRQAVLAGFRGVDTAAQPKHYREDLVAQGIADAMKAGSINREQLYVQTKYTSVVGQDPRNMPYNPQSSITDQVKESVESSLRNFSIISTSKDETYLDCLVMHSPLPSQAQTQEAWRAMESYVPHTIRTLGISNIYDLLELKKLYEHASIKPSVVQNRFYRDTGYDAGVRAFCEANNIVYQSFWTLTANPDFLQSQPVLDLAQAAKVTSAVALYGFVLGLGHNMSILNGTTNPRTMKNDLVGVHAVRKYLSYQSTTARNLRDDFSALLERMDALAFHSPNTPLSRNDAFHVRGAY</sequence>
<evidence type="ECO:0000313" key="4">
    <source>
        <dbReference type="Proteomes" id="UP001274830"/>
    </source>
</evidence>
<accession>A0AAE1C3K5</accession>
<evidence type="ECO:0000313" key="3">
    <source>
        <dbReference type="EMBL" id="KAK3676865.1"/>
    </source>
</evidence>
<keyword evidence="4" id="KW-1185">Reference proteome</keyword>
<proteinExistence type="predicted"/>
<feature type="domain" description="NADP-dependent oxidoreductase" evidence="2">
    <location>
        <begin position="17"/>
        <end position="205"/>
    </location>
</feature>
<protein>
    <recommendedName>
        <fullName evidence="2">NADP-dependent oxidoreductase domain-containing protein</fullName>
    </recommendedName>
</protein>
<dbReference type="InterPro" id="IPR023210">
    <property type="entry name" value="NADP_OxRdtase_dom"/>
</dbReference>
<dbReference type="AlphaFoldDB" id="A0AAE1C3K5"/>
<comment type="caution">
    <text evidence="3">The sequence shown here is derived from an EMBL/GenBank/DDBJ whole genome shotgun (WGS) entry which is preliminary data.</text>
</comment>
<dbReference type="Pfam" id="PF00248">
    <property type="entry name" value="Aldo_ket_red"/>
    <property type="match status" value="1"/>
</dbReference>
<name>A0AAE1C3K5_9PEZI</name>